<protein>
    <submittedName>
        <fullName evidence="2">Uncharacterized protein</fullName>
    </submittedName>
</protein>
<feature type="compositionally biased region" description="Basic and acidic residues" evidence="1">
    <location>
        <begin position="28"/>
        <end position="43"/>
    </location>
</feature>
<dbReference type="Proteomes" id="UP000533641">
    <property type="component" value="Unassembled WGS sequence"/>
</dbReference>
<dbReference type="EMBL" id="JACIGM010000004">
    <property type="protein sequence ID" value="MBB4274351.1"/>
    <property type="molecule type" value="Genomic_DNA"/>
</dbReference>
<evidence type="ECO:0000256" key="1">
    <source>
        <dbReference type="SAM" id="MobiDB-lite"/>
    </source>
</evidence>
<feature type="region of interest" description="Disordered" evidence="1">
    <location>
        <begin position="26"/>
        <end position="53"/>
    </location>
</feature>
<dbReference type="AlphaFoldDB" id="A0A7W6RLZ3"/>
<name>A0A7W6RLZ3_9HYPH</name>
<dbReference type="RefSeq" id="WP_183924906.1">
    <property type="nucleotide sequence ID" value="NZ_JACIGM010000004.1"/>
</dbReference>
<reference evidence="2 3" key="1">
    <citation type="submission" date="2020-08" db="EMBL/GenBank/DDBJ databases">
        <title>Genomic Encyclopedia of Type Strains, Phase IV (KMG-V): Genome sequencing to study the core and pangenomes of soil and plant-associated prokaryotes.</title>
        <authorList>
            <person name="Whitman W."/>
        </authorList>
    </citation>
    <scope>NUCLEOTIDE SEQUENCE [LARGE SCALE GENOMIC DNA]</scope>
    <source>
        <strain evidence="2 3">SEMIA 402</strain>
    </source>
</reference>
<evidence type="ECO:0000313" key="2">
    <source>
        <dbReference type="EMBL" id="MBB4274351.1"/>
    </source>
</evidence>
<gene>
    <name evidence="2" type="ORF">GGE12_002127</name>
</gene>
<proteinExistence type="predicted"/>
<evidence type="ECO:0000313" key="3">
    <source>
        <dbReference type="Proteomes" id="UP000533641"/>
    </source>
</evidence>
<organism evidence="2 3">
    <name type="scientific">Rhizobium mongolense</name>
    <dbReference type="NCBI Taxonomy" id="57676"/>
    <lineage>
        <taxon>Bacteria</taxon>
        <taxon>Pseudomonadati</taxon>
        <taxon>Pseudomonadota</taxon>
        <taxon>Alphaproteobacteria</taxon>
        <taxon>Hyphomicrobiales</taxon>
        <taxon>Rhizobiaceae</taxon>
        <taxon>Rhizobium/Agrobacterium group</taxon>
        <taxon>Rhizobium</taxon>
    </lineage>
</organism>
<sequence length="53" mass="6172">MIEMWRALPMPKEYWEDGGVERPFTTAHRSEGKGAEFVQRQDVEDMGEVQTTN</sequence>
<comment type="caution">
    <text evidence="2">The sequence shown here is derived from an EMBL/GenBank/DDBJ whole genome shotgun (WGS) entry which is preliminary data.</text>
</comment>
<accession>A0A7W6RLZ3</accession>